<evidence type="ECO:0000313" key="6">
    <source>
        <dbReference type="Proteomes" id="UP000283509"/>
    </source>
</evidence>
<dbReference type="EMBL" id="QCYY01001595">
    <property type="protein sequence ID" value="ROT76908.1"/>
    <property type="molecule type" value="Genomic_DNA"/>
</dbReference>
<dbReference type="GO" id="GO:0005615">
    <property type="term" value="C:extracellular space"/>
    <property type="evidence" value="ECO:0007669"/>
    <property type="project" value="TreeGrafter"/>
</dbReference>
<dbReference type="PANTHER" id="PTHR12236">
    <property type="entry name" value="STRUCTURAL CONTITUENT OF CUTICLE"/>
    <property type="match status" value="1"/>
</dbReference>
<feature type="compositionally biased region" description="Polar residues" evidence="3">
    <location>
        <begin position="143"/>
        <end position="175"/>
    </location>
</feature>
<gene>
    <name evidence="5" type="ORF">C7M84_004493</name>
</gene>
<proteinExistence type="predicted"/>
<evidence type="ECO:0000256" key="2">
    <source>
        <dbReference type="PROSITE-ProRule" id="PRU00497"/>
    </source>
</evidence>
<keyword evidence="6" id="KW-1185">Reference proteome</keyword>
<feature type="region of interest" description="Disordered" evidence="3">
    <location>
        <begin position="36"/>
        <end position="56"/>
    </location>
</feature>
<name>A0A423TKB3_PENVA</name>
<dbReference type="InterPro" id="IPR051217">
    <property type="entry name" value="Insect_Cuticle_Struc_Prot"/>
</dbReference>
<organism evidence="5 6">
    <name type="scientific">Penaeus vannamei</name>
    <name type="common">Whiteleg shrimp</name>
    <name type="synonym">Litopenaeus vannamei</name>
    <dbReference type="NCBI Taxonomy" id="6689"/>
    <lineage>
        <taxon>Eukaryota</taxon>
        <taxon>Metazoa</taxon>
        <taxon>Ecdysozoa</taxon>
        <taxon>Arthropoda</taxon>
        <taxon>Crustacea</taxon>
        <taxon>Multicrustacea</taxon>
        <taxon>Malacostraca</taxon>
        <taxon>Eumalacostraca</taxon>
        <taxon>Eucarida</taxon>
        <taxon>Decapoda</taxon>
        <taxon>Dendrobranchiata</taxon>
        <taxon>Penaeoidea</taxon>
        <taxon>Penaeidae</taxon>
        <taxon>Penaeus</taxon>
    </lineage>
</organism>
<sequence>MVLLILSVVVASIAAAPQFFVDDQAPIPHDFAYGVEVPDTGDAKEHKQSVSPSGRTEGEYRWLLPNGLFKVVRYFVDGGSGFQAEVSEEPGPAVGNYYTNSLSQESSSGAASAASQDFTRSFSVQQPNVGRTVEVISAPIPNQVSFTSAPRPNQVSFTSAPRPTQVSFSAPTPNRVSFPPAPRPNPVSFSSAPTPNQVFTSAPIPSQLFTSAPIPSQVFTSAPAFNAQQQTFGGVVDGGIIDGGIIDGGVIDGGIVDGGVVSGGFGGNFASNSFDNSAVILARDNRFSG</sequence>
<accession>A0A423TKB3</accession>
<protein>
    <recommendedName>
        <fullName evidence="7">Cuticle protein</fullName>
    </recommendedName>
</protein>
<feature type="region of interest" description="Disordered" evidence="3">
    <location>
        <begin position="143"/>
        <end position="193"/>
    </location>
</feature>
<keyword evidence="4" id="KW-0732">Signal</keyword>
<dbReference type="OrthoDB" id="6427684at2759"/>
<evidence type="ECO:0000256" key="3">
    <source>
        <dbReference type="SAM" id="MobiDB-lite"/>
    </source>
</evidence>
<dbReference type="PROSITE" id="PS51155">
    <property type="entry name" value="CHIT_BIND_RR_2"/>
    <property type="match status" value="1"/>
</dbReference>
<evidence type="ECO:0008006" key="7">
    <source>
        <dbReference type="Google" id="ProtNLM"/>
    </source>
</evidence>
<reference evidence="5 6" key="1">
    <citation type="submission" date="2018-04" db="EMBL/GenBank/DDBJ databases">
        <authorList>
            <person name="Zhang X."/>
            <person name="Yuan J."/>
            <person name="Li F."/>
            <person name="Xiang J."/>
        </authorList>
    </citation>
    <scope>NUCLEOTIDE SEQUENCE [LARGE SCALE GENOMIC DNA]</scope>
    <source>
        <tissue evidence="5">Muscle</tissue>
    </source>
</reference>
<evidence type="ECO:0000313" key="5">
    <source>
        <dbReference type="EMBL" id="ROT76908.1"/>
    </source>
</evidence>
<evidence type="ECO:0000256" key="1">
    <source>
        <dbReference type="ARBA" id="ARBA00022460"/>
    </source>
</evidence>
<reference evidence="5 6" key="2">
    <citation type="submission" date="2019-01" db="EMBL/GenBank/DDBJ databases">
        <title>The decoding of complex shrimp genome reveals the adaptation for benthos swimmer, frequently molting mechanism and breeding impact on genome.</title>
        <authorList>
            <person name="Sun Y."/>
            <person name="Gao Y."/>
            <person name="Yu Y."/>
        </authorList>
    </citation>
    <scope>NUCLEOTIDE SEQUENCE [LARGE SCALE GENOMIC DNA]</scope>
    <source>
        <tissue evidence="5">Muscle</tissue>
    </source>
</reference>
<feature type="signal peptide" evidence="4">
    <location>
        <begin position="1"/>
        <end position="15"/>
    </location>
</feature>
<evidence type="ECO:0000256" key="4">
    <source>
        <dbReference type="SAM" id="SignalP"/>
    </source>
</evidence>
<keyword evidence="1 2" id="KW-0193">Cuticle</keyword>
<dbReference type="Proteomes" id="UP000283509">
    <property type="component" value="Unassembled WGS sequence"/>
</dbReference>
<feature type="chain" id="PRO_5019353271" description="Cuticle protein" evidence="4">
    <location>
        <begin position="16"/>
        <end position="289"/>
    </location>
</feature>
<dbReference type="AlphaFoldDB" id="A0A423TKB3"/>
<dbReference type="InterPro" id="IPR000618">
    <property type="entry name" value="Insect_cuticle"/>
</dbReference>
<comment type="caution">
    <text evidence="5">The sequence shown here is derived from an EMBL/GenBank/DDBJ whole genome shotgun (WGS) entry which is preliminary data.</text>
</comment>
<dbReference type="Pfam" id="PF00379">
    <property type="entry name" value="Chitin_bind_4"/>
    <property type="match status" value="1"/>
</dbReference>
<dbReference type="PANTHER" id="PTHR12236:SF79">
    <property type="entry name" value="CUTICULAR PROTEIN 50CB-RELATED"/>
    <property type="match status" value="1"/>
</dbReference>
<dbReference type="GO" id="GO:0031012">
    <property type="term" value="C:extracellular matrix"/>
    <property type="evidence" value="ECO:0007669"/>
    <property type="project" value="TreeGrafter"/>
</dbReference>
<dbReference type="GO" id="GO:0042302">
    <property type="term" value="F:structural constituent of cuticle"/>
    <property type="evidence" value="ECO:0007669"/>
    <property type="project" value="UniProtKB-UniRule"/>
</dbReference>